<dbReference type="PANTHER" id="PTHR43649:SF14">
    <property type="entry name" value="BLR3389 PROTEIN"/>
    <property type="match status" value="1"/>
</dbReference>
<dbReference type="Pfam" id="PF01547">
    <property type="entry name" value="SBP_bac_1"/>
    <property type="match status" value="1"/>
</dbReference>
<gene>
    <name evidence="2" type="ORF">SAMN05446037_101940</name>
</gene>
<dbReference type="SUPFAM" id="SSF53850">
    <property type="entry name" value="Periplasmic binding protein-like II"/>
    <property type="match status" value="1"/>
</dbReference>
<dbReference type="InterPro" id="IPR050490">
    <property type="entry name" value="Bact_solute-bd_prot1"/>
</dbReference>
<dbReference type="RefSeq" id="WP_089284011.1">
    <property type="nucleotide sequence ID" value="NZ_FZOJ01000019.1"/>
</dbReference>
<protein>
    <submittedName>
        <fullName evidence="2">Carbohydrate ABC transporter substrate-binding protein, CUT1 family</fullName>
    </submittedName>
</protein>
<dbReference type="EMBL" id="FZOJ01000019">
    <property type="protein sequence ID" value="SNS74368.1"/>
    <property type="molecule type" value="Genomic_DNA"/>
</dbReference>
<dbReference type="OrthoDB" id="41208at2"/>
<dbReference type="PANTHER" id="PTHR43649">
    <property type="entry name" value="ARABINOSE-BINDING PROTEIN-RELATED"/>
    <property type="match status" value="1"/>
</dbReference>
<dbReference type="Gene3D" id="3.40.190.10">
    <property type="entry name" value="Periplasmic binding protein-like II"/>
    <property type="match status" value="2"/>
</dbReference>
<evidence type="ECO:0000313" key="3">
    <source>
        <dbReference type="Proteomes" id="UP000198304"/>
    </source>
</evidence>
<dbReference type="AlphaFoldDB" id="A0A239H003"/>
<feature type="chain" id="PRO_5039576184" evidence="1">
    <location>
        <begin position="30"/>
        <end position="440"/>
    </location>
</feature>
<accession>A0A239H003</accession>
<reference evidence="2 3" key="1">
    <citation type="submission" date="2017-06" db="EMBL/GenBank/DDBJ databases">
        <authorList>
            <person name="Kim H.J."/>
            <person name="Triplett B.A."/>
        </authorList>
    </citation>
    <scope>NUCLEOTIDE SEQUENCE [LARGE SCALE GENOMIC DNA]</scope>
    <source>
        <strain evidence="2 3">SCA</strain>
    </source>
</reference>
<organism evidence="2 3">
    <name type="scientific">Anaerovirgula multivorans</name>
    <dbReference type="NCBI Taxonomy" id="312168"/>
    <lineage>
        <taxon>Bacteria</taxon>
        <taxon>Bacillati</taxon>
        <taxon>Bacillota</taxon>
        <taxon>Clostridia</taxon>
        <taxon>Peptostreptococcales</taxon>
        <taxon>Natronincolaceae</taxon>
        <taxon>Anaerovirgula</taxon>
    </lineage>
</organism>
<keyword evidence="1" id="KW-0732">Signal</keyword>
<feature type="signal peptide" evidence="1">
    <location>
        <begin position="1"/>
        <end position="29"/>
    </location>
</feature>
<evidence type="ECO:0000256" key="1">
    <source>
        <dbReference type="SAM" id="SignalP"/>
    </source>
</evidence>
<proteinExistence type="predicted"/>
<keyword evidence="3" id="KW-1185">Reference proteome</keyword>
<sequence length="440" mass="48891">MIRKKYSLIFALTMVFLLVVTGCSSPNTASSGNEQADDAEIVTINFMHLWPAGSSRQQNMIVNEIIEEYQDANPHVRIVQEVLENEQYKNKLQIISASNELPDVGMTWPAGFMEPYVKGNRFTPLDDILHGGVKELFVAGTTEAYAVDGKTYAFPLELNIVPLYYNKAIFAEYNLEVPTDFEAFKHVVQTLVDNKVAPIALGNKDRWTGSLWYMYLADRLGGPEVLTNAINRTGTFEDESLVKAAEEVQNLVDMNAFVRGYNGLSNDEGKSEFLNEQAAMYLMGSWELPNFTTNDEIPQEFRDNVGYFKFPTVDGGKGDIDSWVGGPGVGLFVAENSPVKEEAKQFVKFFVERWGDQAVARAGVTPATTVDTSVLELPQLYIDVLNDLGKASNITLFADVQMRAAVAETHLNMIQSLFGKQVSPEDYAKKHEEALAAEGN</sequence>
<dbReference type="InterPro" id="IPR006059">
    <property type="entry name" value="SBP"/>
</dbReference>
<dbReference type="Proteomes" id="UP000198304">
    <property type="component" value="Unassembled WGS sequence"/>
</dbReference>
<dbReference type="PROSITE" id="PS51257">
    <property type="entry name" value="PROKAR_LIPOPROTEIN"/>
    <property type="match status" value="1"/>
</dbReference>
<name>A0A239H003_9FIRM</name>
<evidence type="ECO:0000313" key="2">
    <source>
        <dbReference type="EMBL" id="SNS74368.1"/>
    </source>
</evidence>